<dbReference type="Proteomes" id="UP000052978">
    <property type="component" value="Unassembled WGS sequence"/>
</dbReference>
<protein>
    <submittedName>
        <fullName evidence="2">Uncharacterized protein</fullName>
    </submittedName>
</protein>
<evidence type="ECO:0000256" key="1">
    <source>
        <dbReference type="SAM" id="MobiDB-lite"/>
    </source>
</evidence>
<evidence type="ECO:0000313" key="3">
    <source>
        <dbReference type="Proteomes" id="UP000052978"/>
    </source>
</evidence>
<accession>S7PVZ7</accession>
<dbReference type="AlphaFoldDB" id="S7PVZ7"/>
<sequence length="60" mass="6424">MSAAGSSSLGGEGNYAKTFNNQDSENLKRFEKGGKENDIEDKDQTGIPDPERFGEAGKPC</sequence>
<keyword evidence="3" id="KW-1185">Reference proteome</keyword>
<dbReference type="EMBL" id="KE164113">
    <property type="protein sequence ID" value="EPQ15148.1"/>
    <property type="molecule type" value="Genomic_DNA"/>
</dbReference>
<feature type="region of interest" description="Disordered" evidence="1">
    <location>
        <begin position="1"/>
        <end position="60"/>
    </location>
</feature>
<organism evidence="2 3">
    <name type="scientific">Myotis brandtii</name>
    <name type="common">Brandt's bat</name>
    <dbReference type="NCBI Taxonomy" id="109478"/>
    <lineage>
        <taxon>Eukaryota</taxon>
        <taxon>Metazoa</taxon>
        <taxon>Chordata</taxon>
        <taxon>Craniata</taxon>
        <taxon>Vertebrata</taxon>
        <taxon>Euteleostomi</taxon>
        <taxon>Mammalia</taxon>
        <taxon>Eutheria</taxon>
        <taxon>Laurasiatheria</taxon>
        <taxon>Chiroptera</taxon>
        <taxon>Yangochiroptera</taxon>
        <taxon>Vespertilionidae</taxon>
        <taxon>Myotis</taxon>
    </lineage>
</organism>
<proteinExistence type="predicted"/>
<name>S7PVZ7_MYOBR</name>
<evidence type="ECO:0000313" key="2">
    <source>
        <dbReference type="EMBL" id="EPQ15148.1"/>
    </source>
</evidence>
<reference evidence="2 3" key="1">
    <citation type="journal article" date="2013" name="Nat. Commun.">
        <title>Genome analysis reveals insights into physiology and longevity of the Brandt's bat Myotis brandtii.</title>
        <authorList>
            <person name="Seim I."/>
            <person name="Fang X."/>
            <person name="Xiong Z."/>
            <person name="Lobanov A.V."/>
            <person name="Huang Z."/>
            <person name="Ma S."/>
            <person name="Feng Y."/>
            <person name="Turanov A.A."/>
            <person name="Zhu Y."/>
            <person name="Lenz T.L."/>
            <person name="Gerashchenko M.V."/>
            <person name="Fan D."/>
            <person name="Hee Yim S."/>
            <person name="Yao X."/>
            <person name="Jordan D."/>
            <person name="Xiong Y."/>
            <person name="Ma Y."/>
            <person name="Lyapunov A.N."/>
            <person name="Chen G."/>
            <person name="Kulakova O.I."/>
            <person name="Sun Y."/>
            <person name="Lee S.G."/>
            <person name="Bronson R.T."/>
            <person name="Moskalev A.A."/>
            <person name="Sunyaev S.R."/>
            <person name="Zhang G."/>
            <person name="Krogh A."/>
            <person name="Wang J."/>
            <person name="Gladyshev V.N."/>
        </authorList>
    </citation>
    <scope>NUCLEOTIDE SEQUENCE [LARGE SCALE GENOMIC DNA]</scope>
</reference>
<feature type="compositionally biased region" description="Basic and acidic residues" evidence="1">
    <location>
        <begin position="49"/>
        <end position="60"/>
    </location>
</feature>
<gene>
    <name evidence="2" type="ORF">D623_10021372</name>
</gene>
<feature type="compositionally biased region" description="Basic and acidic residues" evidence="1">
    <location>
        <begin position="25"/>
        <end position="37"/>
    </location>
</feature>